<dbReference type="InterPro" id="IPR029063">
    <property type="entry name" value="SAM-dependent_MTases_sf"/>
</dbReference>
<keyword evidence="3" id="KW-0949">S-adenosyl-L-methionine</keyword>
<dbReference type="GeneID" id="95395250"/>
<organism evidence="5 6">
    <name type="scientific">Nonomuraea dietziae</name>
    <dbReference type="NCBI Taxonomy" id="65515"/>
    <lineage>
        <taxon>Bacteria</taxon>
        <taxon>Bacillati</taxon>
        <taxon>Actinomycetota</taxon>
        <taxon>Actinomycetes</taxon>
        <taxon>Streptosporangiales</taxon>
        <taxon>Streptosporangiaceae</taxon>
        <taxon>Nonomuraea</taxon>
    </lineage>
</organism>
<dbReference type="InterPro" id="IPR041698">
    <property type="entry name" value="Methyltransf_25"/>
</dbReference>
<dbReference type="EMBL" id="JACIBV010000002">
    <property type="protein sequence ID" value="MBB3733291.1"/>
    <property type="molecule type" value="Genomic_DNA"/>
</dbReference>
<dbReference type="GO" id="GO:0008168">
    <property type="term" value="F:methyltransferase activity"/>
    <property type="evidence" value="ECO:0007669"/>
    <property type="project" value="UniProtKB-KW"/>
</dbReference>
<evidence type="ECO:0000313" key="5">
    <source>
        <dbReference type="EMBL" id="MBB3733291.1"/>
    </source>
</evidence>
<evidence type="ECO:0000256" key="2">
    <source>
        <dbReference type="ARBA" id="ARBA00022679"/>
    </source>
</evidence>
<dbReference type="AlphaFoldDB" id="A0A7W5V9U4"/>
<comment type="caution">
    <text evidence="5">The sequence shown here is derived from an EMBL/GenBank/DDBJ whole genome shotgun (WGS) entry which is preliminary data.</text>
</comment>
<evidence type="ECO:0000256" key="1">
    <source>
        <dbReference type="ARBA" id="ARBA00022603"/>
    </source>
</evidence>
<dbReference type="PANTHER" id="PTHR43464">
    <property type="entry name" value="METHYLTRANSFERASE"/>
    <property type="match status" value="1"/>
</dbReference>
<dbReference type="Pfam" id="PF13649">
    <property type="entry name" value="Methyltransf_25"/>
    <property type="match status" value="1"/>
</dbReference>
<dbReference type="SUPFAM" id="SSF53335">
    <property type="entry name" value="S-adenosyl-L-methionine-dependent methyltransferases"/>
    <property type="match status" value="1"/>
</dbReference>
<reference evidence="5 6" key="1">
    <citation type="submission" date="2020-08" db="EMBL/GenBank/DDBJ databases">
        <title>Sequencing the genomes of 1000 actinobacteria strains.</title>
        <authorList>
            <person name="Klenk H.-P."/>
        </authorList>
    </citation>
    <scope>NUCLEOTIDE SEQUENCE [LARGE SCALE GENOMIC DNA]</scope>
    <source>
        <strain evidence="5 6">DSM 44320</strain>
    </source>
</reference>
<protein>
    <submittedName>
        <fullName evidence="5">SAM-dependent methyltransferase</fullName>
    </submittedName>
</protein>
<dbReference type="CDD" id="cd02440">
    <property type="entry name" value="AdoMet_MTases"/>
    <property type="match status" value="1"/>
</dbReference>
<dbReference type="RefSeq" id="WP_183661474.1">
    <property type="nucleotide sequence ID" value="NZ_JACIBV010000002.1"/>
</dbReference>
<accession>A0A7W5V9U4</accession>
<evidence type="ECO:0000313" key="6">
    <source>
        <dbReference type="Proteomes" id="UP000579945"/>
    </source>
</evidence>
<evidence type="ECO:0000256" key="3">
    <source>
        <dbReference type="ARBA" id="ARBA00022691"/>
    </source>
</evidence>
<dbReference type="Proteomes" id="UP000579945">
    <property type="component" value="Unassembled WGS sequence"/>
</dbReference>
<evidence type="ECO:0000259" key="4">
    <source>
        <dbReference type="Pfam" id="PF13649"/>
    </source>
</evidence>
<keyword evidence="1 5" id="KW-0489">Methyltransferase</keyword>
<dbReference type="Gene3D" id="3.40.50.150">
    <property type="entry name" value="Vaccinia Virus protein VP39"/>
    <property type="match status" value="1"/>
</dbReference>
<feature type="domain" description="Methyltransferase" evidence="4">
    <location>
        <begin position="42"/>
        <end position="128"/>
    </location>
</feature>
<name>A0A7W5V9U4_9ACTN</name>
<proteinExistence type="predicted"/>
<keyword evidence="2 5" id="KW-0808">Transferase</keyword>
<keyword evidence="6" id="KW-1185">Reference proteome</keyword>
<gene>
    <name evidence="5" type="ORF">FHR33_009238</name>
</gene>
<sequence>MNSGTGPGTITPDGSPVEFYTLLPPGEEARVIAAATPPNGTVLELGSGVGRVTHPLLEAGLEVVAVDESAEMLAHVRGARTVCARAQELDLGERFDSVVLASYLVNLPDAELRHELLASCARHVAEGGSVLVQWQPPEAHDQWEAGRGGERDGVGIMMTELEEVSPGTFAATMRYTAGERVWTQSFRSRRLTVDDLAADLARAGLALDGFLTEDRTWARAVPA</sequence>
<dbReference type="GO" id="GO:0032259">
    <property type="term" value="P:methylation"/>
    <property type="evidence" value="ECO:0007669"/>
    <property type="project" value="UniProtKB-KW"/>
</dbReference>
<dbReference type="PANTHER" id="PTHR43464:SF19">
    <property type="entry name" value="UBIQUINONE BIOSYNTHESIS O-METHYLTRANSFERASE, MITOCHONDRIAL"/>
    <property type="match status" value="1"/>
</dbReference>